<dbReference type="STRING" id="405436.SAMN05444365_101896"/>
<accession>A0A1H3HLU9</accession>
<feature type="region of interest" description="Disordered" evidence="1">
    <location>
        <begin position="86"/>
        <end position="111"/>
    </location>
</feature>
<dbReference type="AlphaFoldDB" id="A0A1H3HLU9"/>
<feature type="compositionally biased region" description="Polar residues" evidence="1">
    <location>
        <begin position="187"/>
        <end position="203"/>
    </location>
</feature>
<keyword evidence="2" id="KW-1133">Transmembrane helix</keyword>
<name>A0A1H3HLU9_9ACTN</name>
<evidence type="ECO:0000313" key="3">
    <source>
        <dbReference type="EMBL" id="SDY16516.1"/>
    </source>
</evidence>
<dbReference type="EMBL" id="FNPH01000001">
    <property type="protein sequence ID" value="SDY16516.1"/>
    <property type="molecule type" value="Genomic_DNA"/>
</dbReference>
<keyword evidence="2" id="KW-0812">Transmembrane</keyword>
<evidence type="ECO:0000256" key="2">
    <source>
        <dbReference type="SAM" id="Phobius"/>
    </source>
</evidence>
<feature type="region of interest" description="Disordered" evidence="1">
    <location>
        <begin position="140"/>
        <end position="237"/>
    </location>
</feature>
<evidence type="ECO:0000256" key="1">
    <source>
        <dbReference type="SAM" id="MobiDB-lite"/>
    </source>
</evidence>
<protein>
    <submittedName>
        <fullName evidence="3">Uncharacterized protein</fullName>
    </submittedName>
</protein>
<dbReference type="Proteomes" id="UP000242415">
    <property type="component" value="Unassembled WGS sequence"/>
</dbReference>
<keyword evidence="4" id="KW-1185">Reference proteome</keyword>
<keyword evidence="2" id="KW-0472">Membrane</keyword>
<organism evidence="3 4">
    <name type="scientific">Micromonospora pattaloongensis</name>
    <dbReference type="NCBI Taxonomy" id="405436"/>
    <lineage>
        <taxon>Bacteria</taxon>
        <taxon>Bacillati</taxon>
        <taxon>Actinomycetota</taxon>
        <taxon>Actinomycetes</taxon>
        <taxon>Micromonosporales</taxon>
        <taxon>Micromonosporaceae</taxon>
        <taxon>Micromonospora</taxon>
    </lineage>
</organism>
<feature type="compositionally biased region" description="Basic residues" evidence="1">
    <location>
        <begin position="92"/>
        <end position="111"/>
    </location>
</feature>
<sequence>MFAIGRRRTHRELLKGELGESLDHFMQAATHAANGVGATVGPRVNAAREFVGPTADRVRNTASHGWESAVTVLAPLAVAAAEGARQAGGAARKAKPKKPRMMKKKGSQMSRKRWPMLAGLVAAGAAVGAAGVMMRRRRSSQQWEEYDPTQGLDPVHAGSTAMAGPSSGASGDDPVRASMASMARNGATASGSTDGTADLTMSEQPAAPMTGGTKKQGDKLAGDVAGNAAAGSRDGRG</sequence>
<proteinExistence type="predicted"/>
<reference evidence="4" key="1">
    <citation type="submission" date="2016-10" db="EMBL/GenBank/DDBJ databases">
        <authorList>
            <person name="Varghese N."/>
            <person name="Submissions S."/>
        </authorList>
    </citation>
    <scope>NUCLEOTIDE SEQUENCE [LARGE SCALE GENOMIC DNA]</scope>
    <source>
        <strain evidence="4">DSM 45245</strain>
    </source>
</reference>
<evidence type="ECO:0000313" key="4">
    <source>
        <dbReference type="Proteomes" id="UP000242415"/>
    </source>
</evidence>
<feature type="transmembrane region" description="Helical" evidence="2">
    <location>
        <begin position="114"/>
        <end position="134"/>
    </location>
</feature>
<gene>
    <name evidence="3" type="ORF">SAMN05444365_101896</name>
</gene>